<dbReference type="Proteomes" id="UP000469385">
    <property type="component" value="Unassembled WGS sequence"/>
</dbReference>
<feature type="binding site" evidence="4">
    <location>
        <position position="63"/>
    </location>
    <ligand>
        <name>substrate</name>
    </ligand>
</feature>
<evidence type="ECO:0000259" key="6">
    <source>
        <dbReference type="Pfam" id="PF03328"/>
    </source>
</evidence>
<comment type="cofactor">
    <cofactor evidence="1">
        <name>Mg(2+)</name>
        <dbReference type="ChEBI" id="CHEBI:18420"/>
    </cofactor>
</comment>
<dbReference type="PIRSF" id="PIRSF015582">
    <property type="entry name" value="Cit_lyase_B"/>
    <property type="match status" value="1"/>
</dbReference>
<keyword evidence="2 5" id="KW-0479">Metal-binding</keyword>
<keyword evidence="3 5" id="KW-0460">Magnesium</keyword>
<name>A0A6N8IWA1_9BURK</name>
<feature type="binding site" evidence="4">
    <location>
        <position position="114"/>
    </location>
    <ligand>
        <name>substrate</name>
    </ligand>
</feature>
<keyword evidence="7" id="KW-0456">Lyase</keyword>
<evidence type="ECO:0000256" key="5">
    <source>
        <dbReference type="PIRSR" id="PIRSR015582-2"/>
    </source>
</evidence>
<dbReference type="Gene3D" id="3.20.20.60">
    <property type="entry name" value="Phosphoenolpyruvate-binding domains"/>
    <property type="match status" value="1"/>
</dbReference>
<evidence type="ECO:0000256" key="1">
    <source>
        <dbReference type="ARBA" id="ARBA00001946"/>
    </source>
</evidence>
<dbReference type="InterPro" id="IPR015813">
    <property type="entry name" value="Pyrv/PenolPyrv_kinase-like_dom"/>
</dbReference>
<keyword evidence="8" id="KW-1185">Reference proteome</keyword>
<feature type="domain" description="HpcH/HpaI aldolase/citrate lyase" evidence="6">
    <location>
        <begin position="6"/>
        <end position="207"/>
    </location>
</feature>
<dbReference type="AlphaFoldDB" id="A0A6N8IWA1"/>
<protein>
    <submittedName>
        <fullName evidence="7">CoA ester lyase</fullName>
    </submittedName>
</protein>
<evidence type="ECO:0000313" key="8">
    <source>
        <dbReference type="Proteomes" id="UP000469385"/>
    </source>
</evidence>
<accession>A0A6N8IWA1</accession>
<proteinExistence type="predicted"/>
<dbReference type="InterPro" id="IPR040442">
    <property type="entry name" value="Pyrv_kinase-like_dom_sf"/>
</dbReference>
<evidence type="ECO:0000256" key="4">
    <source>
        <dbReference type="PIRSR" id="PIRSR015582-1"/>
    </source>
</evidence>
<organism evidence="7 8">
    <name type="scientific">Ramlibacter pinisoli</name>
    <dbReference type="NCBI Taxonomy" id="2682844"/>
    <lineage>
        <taxon>Bacteria</taxon>
        <taxon>Pseudomonadati</taxon>
        <taxon>Pseudomonadota</taxon>
        <taxon>Betaproteobacteria</taxon>
        <taxon>Burkholderiales</taxon>
        <taxon>Comamonadaceae</taxon>
        <taxon>Ramlibacter</taxon>
    </lineage>
</organism>
<evidence type="ECO:0000256" key="3">
    <source>
        <dbReference type="ARBA" id="ARBA00022842"/>
    </source>
</evidence>
<reference evidence="7 8" key="1">
    <citation type="submission" date="2019-12" db="EMBL/GenBank/DDBJ databases">
        <authorList>
            <person name="Huq M.A."/>
        </authorList>
    </citation>
    <scope>NUCLEOTIDE SEQUENCE [LARGE SCALE GENOMIC DNA]</scope>
    <source>
        <strain evidence="7 8">MAH-25</strain>
    </source>
</reference>
<dbReference type="PANTHER" id="PTHR32308">
    <property type="entry name" value="LYASE BETA SUBUNIT, PUTATIVE (AFU_ORTHOLOGUE AFUA_4G13030)-RELATED"/>
    <property type="match status" value="1"/>
</dbReference>
<dbReference type="GO" id="GO:0000287">
    <property type="term" value="F:magnesium ion binding"/>
    <property type="evidence" value="ECO:0007669"/>
    <property type="project" value="TreeGrafter"/>
</dbReference>
<dbReference type="Pfam" id="PF03328">
    <property type="entry name" value="HpcH_HpaI"/>
    <property type="match status" value="1"/>
</dbReference>
<dbReference type="GO" id="GO:0016829">
    <property type="term" value="F:lyase activity"/>
    <property type="evidence" value="ECO:0007669"/>
    <property type="project" value="UniProtKB-KW"/>
</dbReference>
<sequence>MASPPRSYLFVPGDRPERFAKACASGAHAVIVDLEDAVAPEQKAAARAALAAWLHPDHPVLVRINAADTAWFRDDCALAGRPGVAGVVLPKAERLEDIEALRAAGAAAVLPLIETAVGYDRARELAGAAGVHRLVFGSIDFQLDLGITGEDDALLAFRSGLVLASRLAGVAAPVDGVSTAIDDAAQLSADAARARRLGFGGKLCIHPRQLQAVHAAFSPSEADVRWAKRVLEAAGSAKGVAIAVDGKMVDRPVILRAQAILDEAGQGLPG</sequence>
<dbReference type="PANTHER" id="PTHR32308:SF10">
    <property type="entry name" value="CITRATE LYASE SUBUNIT BETA"/>
    <property type="match status" value="1"/>
</dbReference>
<dbReference type="SUPFAM" id="SSF51621">
    <property type="entry name" value="Phosphoenolpyruvate/pyruvate domain"/>
    <property type="match status" value="1"/>
</dbReference>
<comment type="caution">
    <text evidence="7">The sequence shown here is derived from an EMBL/GenBank/DDBJ whole genome shotgun (WGS) entry which is preliminary data.</text>
</comment>
<dbReference type="InterPro" id="IPR005000">
    <property type="entry name" value="Aldolase/citrate-lyase_domain"/>
</dbReference>
<dbReference type="EMBL" id="WSEL01000009">
    <property type="protein sequence ID" value="MVQ30942.1"/>
    <property type="molecule type" value="Genomic_DNA"/>
</dbReference>
<dbReference type="InterPro" id="IPR011206">
    <property type="entry name" value="Citrate_lyase_beta/mcl1/mcl2"/>
</dbReference>
<dbReference type="GO" id="GO:0006107">
    <property type="term" value="P:oxaloacetate metabolic process"/>
    <property type="evidence" value="ECO:0007669"/>
    <property type="project" value="TreeGrafter"/>
</dbReference>
<gene>
    <name evidence="7" type="ORF">GON04_15895</name>
</gene>
<evidence type="ECO:0000256" key="2">
    <source>
        <dbReference type="ARBA" id="ARBA00022723"/>
    </source>
</evidence>
<dbReference type="RefSeq" id="WP_157399043.1">
    <property type="nucleotide sequence ID" value="NZ_WSEL01000009.1"/>
</dbReference>
<feature type="binding site" evidence="5">
    <location>
        <position position="114"/>
    </location>
    <ligand>
        <name>Mg(2+)</name>
        <dbReference type="ChEBI" id="CHEBI:18420"/>
    </ligand>
</feature>
<evidence type="ECO:0000313" key="7">
    <source>
        <dbReference type="EMBL" id="MVQ30942.1"/>
    </source>
</evidence>
<feature type="binding site" evidence="5">
    <location>
        <position position="140"/>
    </location>
    <ligand>
        <name>Mg(2+)</name>
        <dbReference type="ChEBI" id="CHEBI:18420"/>
    </ligand>
</feature>